<comment type="subcellular location">
    <subcellularLocation>
        <location evidence="5">Cytoplasm</location>
    </subcellularLocation>
</comment>
<keyword evidence="5" id="KW-0808">Transferase</keyword>
<feature type="binding site" evidence="5">
    <location>
        <begin position="18"/>
        <end position="23"/>
    </location>
    <ligand>
        <name>ATP</name>
        <dbReference type="ChEBI" id="CHEBI:30616"/>
    </ligand>
</feature>
<dbReference type="EMBL" id="LZDN01000040">
    <property type="protein sequence ID" value="OBX48906.1"/>
    <property type="molecule type" value="Genomic_DNA"/>
</dbReference>
<keyword evidence="5 7" id="KW-0418">Kinase</keyword>
<dbReference type="RefSeq" id="WP_066893997.1">
    <property type="nucleotide sequence ID" value="NZ_LZDN01000040.1"/>
</dbReference>
<proteinExistence type="inferred from homology"/>
<name>A0A1B8PIN7_MORNO</name>
<comment type="catalytic activity">
    <reaction evidence="5">
        <text>3'-dephospho-CoA + ATP = ADP + CoA + H(+)</text>
        <dbReference type="Rhea" id="RHEA:18245"/>
        <dbReference type="ChEBI" id="CHEBI:15378"/>
        <dbReference type="ChEBI" id="CHEBI:30616"/>
        <dbReference type="ChEBI" id="CHEBI:57287"/>
        <dbReference type="ChEBI" id="CHEBI:57328"/>
        <dbReference type="ChEBI" id="CHEBI:456216"/>
        <dbReference type="EC" id="2.7.1.24"/>
    </reaction>
</comment>
<gene>
    <name evidence="5" type="primary">coaE</name>
    <name evidence="7" type="ORF">A9Z60_04150</name>
</gene>
<dbReference type="HAMAP" id="MF_00376">
    <property type="entry name" value="Dephospho_CoA_kinase"/>
    <property type="match status" value="1"/>
</dbReference>
<dbReference type="PANTHER" id="PTHR10695">
    <property type="entry name" value="DEPHOSPHO-COA KINASE-RELATED"/>
    <property type="match status" value="1"/>
</dbReference>
<reference evidence="7 8" key="1">
    <citation type="submission" date="2016-06" db="EMBL/GenBank/DDBJ databases">
        <title>Draft genome of Moraxella nonliquefaciens CCUG 60284.</title>
        <authorList>
            <person name="Salva-Serra F."/>
            <person name="Engstrom-Jakobsson H."/>
            <person name="Thorell K."/>
            <person name="Gonzales-Siles L."/>
            <person name="Karlsson R."/>
            <person name="Boulund F."/>
            <person name="Engstrand L."/>
            <person name="Kristiansson E."/>
            <person name="Moore E."/>
        </authorList>
    </citation>
    <scope>NUCLEOTIDE SEQUENCE [LARGE SCALE GENOMIC DNA]</scope>
    <source>
        <strain evidence="7 8">CCUG 60284</strain>
    </source>
</reference>
<evidence type="ECO:0000313" key="7">
    <source>
        <dbReference type="EMBL" id="OBX48906.1"/>
    </source>
</evidence>
<evidence type="ECO:0000256" key="5">
    <source>
        <dbReference type="HAMAP-Rule" id="MF_00376"/>
    </source>
</evidence>
<dbReference type="EC" id="2.7.1.24" evidence="5 6"/>
<keyword evidence="5" id="KW-0963">Cytoplasm</keyword>
<dbReference type="NCBIfam" id="TIGR00152">
    <property type="entry name" value="dephospho-CoA kinase"/>
    <property type="match status" value="1"/>
</dbReference>
<comment type="pathway">
    <text evidence="5">Cofactor biosynthesis; coenzyme A biosynthesis; CoA from (R)-pantothenate: step 5/5.</text>
</comment>
<dbReference type="GO" id="GO:0004140">
    <property type="term" value="F:dephospho-CoA kinase activity"/>
    <property type="evidence" value="ECO:0007669"/>
    <property type="project" value="UniProtKB-UniRule"/>
</dbReference>
<evidence type="ECO:0000256" key="6">
    <source>
        <dbReference type="NCBIfam" id="TIGR00152"/>
    </source>
</evidence>
<comment type="caution">
    <text evidence="7">The sequence shown here is derived from an EMBL/GenBank/DDBJ whole genome shotgun (WGS) entry which is preliminary data.</text>
</comment>
<dbReference type="InterPro" id="IPR027417">
    <property type="entry name" value="P-loop_NTPase"/>
</dbReference>
<evidence type="ECO:0000256" key="2">
    <source>
        <dbReference type="ARBA" id="ARBA00022741"/>
    </source>
</evidence>
<keyword evidence="2 5" id="KW-0547">Nucleotide-binding</keyword>
<dbReference type="GO" id="GO:0005524">
    <property type="term" value="F:ATP binding"/>
    <property type="evidence" value="ECO:0007669"/>
    <property type="project" value="UniProtKB-UniRule"/>
</dbReference>
<dbReference type="Pfam" id="PF01121">
    <property type="entry name" value="CoaE"/>
    <property type="match status" value="1"/>
</dbReference>
<keyword evidence="4 5" id="KW-0173">Coenzyme A biosynthesis</keyword>
<dbReference type="PROSITE" id="PS51219">
    <property type="entry name" value="DPCK"/>
    <property type="match status" value="1"/>
</dbReference>
<dbReference type="InterPro" id="IPR001977">
    <property type="entry name" value="Depp_CoAkinase"/>
</dbReference>
<keyword evidence="3 5" id="KW-0067">ATP-binding</keyword>
<dbReference type="AlphaFoldDB" id="A0A1B8PIN7"/>
<organism evidence="7 8">
    <name type="scientific">Moraxella nonliquefaciens</name>
    <dbReference type="NCBI Taxonomy" id="478"/>
    <lineage>
        <taxon>Bacteria</taxon>
        <taxon>Pseudomonadati</taxon>
        <taxon>Pseudomonadota</taxon>
        <taxon>Gammaproteobacteria</taxon>
        <taxon>Moraxellales</taxon>
        <taxon>Moraxellaceae</taxon>
        <taxon>Moraxella</taxon>
    </lineage>
</organism>
<evidence type="ECO:0000256" key="3">
    <source>
        <dbReference type="ARBA" id="ARBA00022840"/>
    </source>
</evidence>
<evidence type="ECO:0000256" key="4">
    <source>
        <dbReference type="ARBA" id="ARBA00022993"/>
    </source>
</evidence>
<protein>
    <recommendedName>
        <fullName evidence="5 6">Dephospho-CoA kinase</fullName>
        <ecNumber evidence="5 6">2.7.1.24</ecNumber>
    </recommendedName>
    <alternativeName>
        <fullName evidence="5">Dephosphocoenzyme A kinase</fullName>
    </alternativeName>
</protein>
<sequence>MTKSPNPPFIIGLTGGIGSGKTTVSDYFAKLGIDVIDADVISHTITAKGSPVLDKLALAFGTDIITDGRLDRTYLRKIAFANDAKLTTLNTIIHPAIRTQIKHELDHASSPYAILSAPLLLESIKGDDKGLTALCDRILVVDVPTEQQIKRASRRDGQSDEDILAIMDKQIGREKRLSHADDVLDNSHDVNGLYQQINQLHQKYLIMANNMAKKTNDATKE</sequence>
<dbReference type="OrthoDB" id="9812943at2"/>
<dbReference type="Gene3D" id="3.40.50.300">
    <property type="entry name" value="P-loop containing nucleotide triphosphate hydrolases"/>
    <property type="match status" value="1"/>
</dbReference>
<comment type="similarity">
    <text evidence="1 5">Belongs to the CoaE family.</text>
</comment>
<dbReference type="Proteomes" id="UP000092671">
    <property type="component" value="Unassembled WGS sequence"/>
</dbReference>
<dbReference type="GO" id="GO:0005737">
    <property type="term" value="C:cytoplasm"/>
    <property type="evidence" value="ECO:0007669"/>
    <property type="project" value="UniProtKB-SubCell"/>
</dbReference>
<dbReference type="PANTHER" id="PTHR10695:SF46">
    <property type="entry name" value="BIFUNCTIONAL COENZYME A SYNTHASE-RELATED"/>
    <property type="match status" value="1"/>
</dbReference>
<comment type="function">
    <text evidence="5">Catalyzes the phosphorylation of the 3'-hydroxyl group of dephosphocoenzyme A to form coenzyme A.</text>
</comment>
<accession>A0A1B8PIN7</accession>
<dbReference type="SUPFAM" id="SSF52540">
    <property type="entry name" value="P-loop containing nucleoside triphosphate hydrolases"/>
    <property type="match status" value="1"/>
</dbReference>
<dbReference type="UniPathway" id="UPA00241">
    <property type="reaction ID" value="UER00356"/>
</dbReference>
<dbReference type="GO" id="GO:0015937">
    <property type="term" value="P:coenzyme A biosynthetic process"/>
    <property type="evidence" value="ECO:0007669"/>
    <property type="project" value="UniProtKB-UniRule"/>
</dbReference>
<evidence type="ECO:0000313" key="8">
    <source>
        <dbReference type="Proteomes" id="UP000092671"/>
    </source>
</evidence>
<dbReference type="CDD" id="cd02022">
    <property type="entry name" value="DPCK"/>
    <property type="match status" value="1"/>
</dbReference>
<evidence type="ECO:0000256" key="1">
    <source>
        <dbReference type="ARBA" id="ARBA00009018"/>
    </source>
</evidence>